<evidence type="ECO:0000313" key="1">
    <source>
        <dbReference type="EMBL" id="KRL50446.1"/>
    </source>
</evidence>
<dbReference type="Pfam" id="PF19791">
    <property type="entry name" value="DUF6275"/>
    <property type="match status" value="1"/>
</dbReference>
<evidence type="ECO:0008006" key="3">
    <source>
        <dbReference type="Google" id="ProtNLM"/>
    </source>
</evidence>
<accession>A0A0R1R259</accession>
<gene>
    <name evidence="1" type="ORF">FD37_GL002112</name>
</gene>
<dbReference type="AlphaFoldDB" id="A0A0R1R259"/>
<dbReference type="Proteomes" id="UP000051835">
    <property type="component" value="Unassembled WGS sequence"/>
</dbReference>
<dbReference type="InterPro" id="IPR046242">
    <property type="entry name" value="DUF6275"/>
</dbReference>
<sequence length="98" mass="11302">MTNQEFIAKAKQLVADYTNAHMDKTDFTDNPLSDPRIFPKDVYVVWLAKTLQNAKALLSTTVSDGMYYEVTLDGDKSKIYFDAYKKFENKSYNAERVD</sequence>
<dbReference type="PATRIC" id="fig|1423805.4.peg.2164"/>
<name>A0A0R1R259_9LACO</name>
<protein>
    <recommendedName>
        <fullName evidence="3">Phage protein</fullName>
    </recommendedName>
</protein>
<organism evidence="1 2">
    <name type="scientific">Levilactobacillus spicheri DSM 15429</name>
    <dbReference type="NCBI Taxonomy" id="1423805"/>
    <lineage>
        <taxon>Bacteria</taxon>
        <taxon>Bacillati</taxon>
        <taxon>Bacillota</taxon>
        <taxon>Bacilli</taxon>
        <taxon>Lactobacillales</taxon>
        <taxon>Lactobacillaceae</taxon>
        <taxon>Levilactobacillus</taxon>
    </lineage>
</organism>
<proteinExistence type="predicted"/>
<comment type="caution">
    <text evidence="1">The sequence shown here is derived from an EMBL/GenBank/DDBJ whole genome shotgun (WGS) entry which is preliminary data.</text>
</comment>
<dbReference type="RefSeq" id="WP_056962960.1">
    <property type="nucleotide sequence ID" value="NZ_AZFC01000002.1"/>
</dbReference>
<evidence type="ECO:0000313" key="2">
    <source>
        <dbReference type="Proteomes" id="UP000051835"/>
    </source>
</evidence>
<reference evidence="1 2" key="1">
    <citation type="journal article" date="2015" name="Genome Announc.">
        <title>Expanding the biotechnology potential of lactobacilli through comparative genomics of 213 strains and associated genera.</title>
        <authorList>
            <person name="Sun Z."/>
            <person name="Harris H.M."/>
            <person name="McCann A."/>
            <person name="Guo C."/>
            <person name="Argimon S."/>
            <person name="Zhang W."/>
            <person name="Yang X."/>
            <person name="Jeffery I.B."/>
            <person name="Cooney J.C."/>
            <person name="Kagawa T.F."/>
            <person name="Liu W."/>
            <person name="Song Y."/>
            <person name="Salvetti E."/>
            <person name="Wrobel A."/>
            <person name="Rasinkangas P."/>
            <person name="Parkhill J."/>
            <person name="Rea M.C."/>
            <person name="O'Sullivan O."/>
            <person name="Ritari J."/>
            <person name="Douillard F.P."/>
            <person name="Paul Ross R."/>
            <person name="Yang R."/>
            <person name="Briner A.E."/>
            <person name="Felis G.E."/>
            <person name="de Vos W.M."/>
            <person name="Barrangou R."/>
            <person name="Klaenhammer T.R."/>
            <person name="Caufield P.W."/>
            <person name="Cui Y."/>
            <person name="Zhang H."/>
            <person name="O'Toole P.W."/>
        </authorList>
    </citation>
    <scope>NUCLEOTIDE SEQUENCE [LARGE SCALE GENOMIC DNA]</scope>
    <source>
        <strain evidence="1 2">DSM 15429</strain>
    </source>
</reference>
<dbReference type="EMBL" id="AZFC01000002">
    <property type="protein sequence ID" value="KRL50446.1"/>
    <property type="molecule type" value="Genomic_DNA"/>
</dbReference>